<keyword evidence="3" id="KW-0645">Protease</keyword>
<dbReference type="PANTHER" id="PTHR43592">
    <property type="entry name" value="CAAX AMINO TERMINAL PROTEASE"/>
    <property type="match status" value="1"/>
</dbReference>
<proteinExistence type="predicted"/>
<dbReference type="EMBL" id="JH636049">
    <property type="protein sequence ID" value="EID53263.1"/>
    <property type="molecule type" value="Genomic_DNA"/>
</dbReference>
<dbReference type="GO" id="GO:0004175">
    <property type="term" value="F:endopeptidase activity"/>
    <property type="evidence" value="ECO:0007669"/>
    <property type="project" value="UniProtKB-ARBA"/>
</dbReference>
<keyword evidence="1" id="KW-1133">Transmembrane helix</keyword>
<dbReference type="GO" id="GO:0080120">
    <property type="term" value="P:CAAX-box protein maturation"/>
    <property type="evidence" value="ECO:0007669"/>
    <property type="project" value="UniProtKB-ARBA"/>
</dbReference>
<dbReference type="Proteomes" id="UP000004691">
    <property type="component" value="Unassembled WGS sequence"/>
</dbReference>
<keyword evidence="1" id="KW-0812">Transmembrane</keyword>
<evidence type="ECO:0000259" key="2">
    <source>
        <dbReference type="Pfam" id="PF02517"/>
    </source>
</evidence>
<dbReference type="PANTHER" id="PTHR43592:SF15">
    <property type="entry name" value="CAAX AMINO TERMINAL PROTEASE FAMILY PROTEIN"/>
    <property type="match status" value="1"/>
</dbReference>
<dbReference type="eggNOG" id="COG1266">
    <property type="taxonomic scope" value="Bacteria"/>
</dbReference>
<protein>
    <submittedName>
        <fullName evidence="3">Putative metal-dependent membrane protease</fullName>
    </submittedName>
</protein>
<evidence type="ECO:0000256" key="1">
    <source>
        <dbReference type="SAM" id="Phobius"/>
    </source>
</evidence>
<evidence type="ECO:0000313" key="3">
    <source>
        <dbReference type="EMBL" id="EID53263.1"/>
    </source>
</evidence>
<feature type="domain" description="CAAX prenyl protease 2/Lysostaphin resistance protein A-like" evidence="2">
    <location>
        <begin position="142"/>
        <end position="230"/>
    </location>
</feature>
<dbReference type="AlphaFoldDB" id="I0UZG0"/>
<dbReference type="RefSeq" id="WP_006237379.1">
    <property type="nucleotide sequence ID" value="NZ_JH636049.1"/>
</dbReference>
<dbReference type="STRING" id="882086.SacxiDRAFT_1000"/>
<reference evidence="3 4" key="1">
    <citation type="submission" date="2012-01" db="EMBL/GenBank/DDBJ databases">
        <title>Improved High-Quality Draft sequence of Saccharomonospora xinjiangensis XJ-54.</title>
        <authorList>
            <consortium name="US DOE Joint Genome Institute"/>
            <person name="Lucas S."/>
            <person name="Han J."/>
            <person name="Lapidus A."/>
            <person name="Cheng J.-F."/>
            <person name="Goodwin L."/>
            <person name="Pitluck S."/>
            <person name="Peters L."/>
            <person name="Mikhailova N."/>
            <person name="Teshima H."/>
            <person name="Detter J.C."/>
            <person name="Han C."/>
            <person name="Tapia R."/>
            <person name="Land M."/>
            <person name="Hauser L."/>
            <person name="Kyrpides N."/>
            <person name="Ivanova N."/>
            <person name="Pagani I."/>
            <person name="Brambilla E.-M."/>
            <person name="Klenk H.-P."/>
            <person name="Woyke T."/>
        </authorList>
    </citation>
    <scope>NUCLEOTIDE SEQUENCE [LARGE SCALE GENOMIC DNA]</scope>
    <source>
        <strain evidence="3 4">XJ-54</strain>
    </source>
</reference>
<name>I0UZG0_9PSEU</name>
<feature type="transmembrane region" description="Helical" evidence="1">
    <location>
        <begin position="173"/>
        <end position="192"/>
    </location>
</feature>
<gene>
    <name evidence="3" type="ORF">SacxiDRAFT_1000</name>
</gene>
<dbReference type="HOGENOM" id="CLU_083314_0_0_11"/>
<dbReference type="GO" id="GO:0006508">
    <property type="term" value="P:proteolysis"/>
    <property type="evidence" value="ECO:0007669"/>
    <property type="project" value="UniProtKB-KW"/>
</dbReference>
<feature type="transmembrane region" description="Helical" evidence="1">
    <location>
        <begin position="140"/>
        <end position="161"/>
    </location>
</feature>
<dbReference type="Pfam" id="PF02517">
    <property type="entry name" value="Rce1-like"/>
    <property type="match status" value="1"/>
</dbReference>
<sequence length="240" mass="25356">MEDEGSMSARDGLVFGAHWALLAFIASLGAYYALSLLLSGLAFHGSIGLSDLGPLVLLAFVPNLLLGLGPVLASRRWGRGVRAEFGLRPTGRDVRVGLACGGFSLLAAYVLNLVLLQVYGDDYLSDDSTTDVLRDMTSDLAWLVLAALVVVVAAPLTEELLFRGALWTGLEHYRVPPWAILVLTALLFAQVHGEPERTLALLGQGIAIGAARLITGRVSASMIAHATNNLPPALLLFGAA</sequence>
<dbReference type="InterPro" id="IPR003675">
    <property type="entry name" value="Rce1/LyrA-like_dom"/>
</dbReference>
<keyword evidence="4" id="KW-1185">Reference proteome</keyword>
<organism evidence="3 4">
    <name type="scientific">Saccharomonospora xinjiangensis XJ-54</name>
    <dbReference type="NCBI Taxonomy" id="882086"/>
    <lineage>
        <taxon>Bacteria</taxon>
        <taxon>Bacillati</taxon>
        <taxon>Actinomycetota</taxon>
        <taxon>Actinomycetes</taxon>
        <taxon>Pseudonocardiales</taxon>
        <taxon>Pseudonocardiaceae</taxon>
        <taxon>Saccharomonospora</taxon>
    </lineage>
</organism>
<dbReference type="OrthoDB" id="8453431at2"/>
<feature type="transmembrane region" description="Helical" evidence="1">
    <location>
        <begin position="12"/>
        <end position="34"/>
    </location>
</feature>
<feature type="transmembrane region" description="Helical" evidence="1">
    <location>
        <begin position="94"/>
        <end position="120"/>
    </location>
</feature>
<evidence type="ECO:0000313" key="4">
    <source>
        <dbReference type="Proteomes" id="UP000004691"/>
    </source>
</evidence>
<keyword evidence="1" id="KW-0472">Membrane</keyword>
<feature type="transmembrane region" description="Helical" evidence="1">
    <location>
        <begin position="54"/>
        <end position="73"/>
    </location>
</feature>
<accession>I0UZG0</accession>
<keyword evidence="3" id="KW-0378">Hydrolase</keyword>